<organism evidence="2 3">
    <name type="scientific">Coniochaeta hoffmannii</name>
    <dbReference type="NCBI Taxonomy" id="91930"/>
    <lineage>
        <taxon>Eukaryota</taxon>
        <taxon>Fungi</taxon>
        <taxon>Dikarya</taxon>
        <taxon>Ascomycota</taxon>
        <taxon>Pezizomycotina</taxon>
        <taxon>Sordariomycetes</taxon>
        <taxon>Sordariomycetidae</taxon>
        <taxon>Coniochaetales</taxon>
        <taxon>Coniochaetaceae</taxon>
        <taxon>Coniochaeta</taxon>
    </lineage>
</organism>
<feature type="region of interest" description="Disordered" evidence="1">
    <location>
        <begin position="652"/>
        <end position="790"/>
    </location>
</feature>
<keyword evidence="3" id="KW-1185">Reference proteome</keyword>
<dbReference type="EMBL" id="JANBVN010000068">
    <property type="protein sequence ID" value="KAJ9150968.1"/>
    <property type="molecule type" value="Genomic_DNA"/>
</dbReference>
<feature type="compositionally biased region" description="Basic and acidic residues" evidence="1">
    <location>
        <begin position="743"/>
        <end position="775"/>
    </location>
</feature>
<gene>
    <name evidence="2" type="ORF">NKR19_g5132</name>
</gene>
<comment type="caution">
    <text evidence="2">The sequence shown here is derived from an EMBL/GenBank/DDBJ whole genome shotgun (WGS) entry which is preliminary data.</text>
</comment>
<evidence type="ECO:0000313" key="2">
    <source>
        <dbReference type="EMBL" id="KAJ9150968.1"/>
    </source>
</evidence>
<feature type="compositionally biased region" description="Polar residues" evidence="1">
    <location>
        <begin position="1"/>
        <end position="26"/>
    </location>
</feature>
<reference evidence="2" key="1">
    <citation type="submission" date="2022-07" db="EMBL/GenBank/DDBJ databases">
        <title>Fungi with potential for degradation of polypropylene.</title>
        <authorList>
            <person name="Gostincar C."/>
        </authorList>
    </citation>
    <scope>NUCLEOTIDE SEQUENCE</scope>
    <source>
        <strain evidence="2">EXF-13287</strain>
    </source>
</reference>
<sequence length="954" mass="108750">MATTRSRAQSGATQSDAAQATGTQPSGVWARDNDVQKSADETADIFRLTRDLTFDREAEENEYAPYQDGSYYVYINSTQVDQSHAFVLCDPNPTLPTNQKYRFEGYIPIAFLAALGSDTVKWNDINDFKQRVEDKEIELEDAGLSPDNERAIQQLAPMQLGQHVATGQQQNVRIYKHDRDLELEFIEEWRSSWLIPAKGFRFPISYKKQPCWVPVRNATGKLEFRCSGPLGGNRSYENPREYKSWWYDVLHATWKRRSSPPQGKPPRWARVALEDGIKVLFDTNKTARVKDEDLDRFIDTLSNNPYGLYSTYISKKDWNLYMKELADDVPDQRKELVTRPLVPPTYDQWTQTTVPKTMSVQGIHKKFLDALGGQNLTVASVKQALEPHAASMKPGHAESASEVAAELGWRHDNDQDDIKSQIRHNYQMRNYFYTAEWLHLRAYAWGGHLDDNVYQGLTSQIPLNLVIGTSETNSVMVRYEKAWQNLFTFEHELQSVLRGGMPTGNLWIRTNPKAPPLNPISTDPEDILSARGEWNRIDYVHVDHCNPNAVENEWYTIKDVPITDAMRKVTKVYPWIAHSIAYYVSMTTPSFALGVSDAELFVKFYPFQRSFFHRAESSLDSLLFAELKKQGRLKAVERLAVNSTDYEKKKKQILGKDYEDPKKNQDKPGGGPGQDKSGTATVPIRPKGGDTGKRRPLYPESTPSGVYRTPQGGGGGGGELEQEDDEDDGNVDYMDDPLPGKKTVGDRARAAEEDYSAKNREKEGSLEEEKDDGSHGRGTSQMPSQDHTFFNPGLQQYYDQLRYEQEYQHQLAAQQQQSRGGTYEYIMKGRQQFEEHKRKQREEEERKRKAKLNASQIKVEEEQQKLQLHPTGLDLLGRQFGRQTQGGYFDNGTMVGVLGMGTNQHFADMSTRHNLLVGTFKQGRQDLIQGSRQGNEVVPSFSHRNALDELFGRR</sequence>
<dbReference type="CDD" id="cd22249">
    <property type="entry name" value="UDM1_RNF168_RNF169-like"/>
    <property type="match status" value="1"/>
</dbReference>
<proteinExistence type="predicted"/>
<evidence type="ECO:0000256" key="1">
    <source>
        <dbReference type="SAM" id="MobiDB-lite"/>
    </source>
</evidence>
<dbReference type="Proteomes" id="UP001174691">
    <property type="component" value="Unassembled WGS sequence"/>
</dbReference>
<protein>
    <submittedName>
        <fullName evidence="2">Uncharacterized protein</fullName>
    </submittedName>
</protein>
<dbReference type="AlphaFoldDB" id="A0AA38RYY6"/>
<feature type="compositionally biased region" description="Basic and acidic residues" evidence="1">
    <location>
        <begin position="833"/>
        <end position="847"/>
    </location>
</feature>
<feature type="compositionally biased region" description="Acidic residues" evidence="1">
    <location>
        <begin position="720"/>
        <end position="735"/>
    </location>
</feature>
<accession>A0AA38RYY6</accession>
<feature type="compositionally biased region" description="Polar residues" evidence="1">
    <location>
        <begin position="777"/>
        <end position="790"/>
    </location>
</feature>
<feature type="region of interest" description="Disordered" evidence="1">
    <location>
        <begin position="833"/>
        <end position="855"/>
    </location>
</feature>
<name>A0AA38RYY6_9PEZI</name>
<feature type="compositionally biased region" description="Basic and acidic residues" evidence="1">
    <location>
        <begin position="654"/>
        <end position="666"/>
    </location>
</feature>
<evidence type="ECO:0000313" key="3">
    <source>
        <dbReference type="Proteomes" id="UP001174691"/>
    </source>
</evidence>
<feature type="region of interest" description="Disordered" evidence="1">
    <location>
        <begin position="1"/>
        <end position="35"/>
    </location>
</feature>